<gene>
    <name evidence="1" type="ORF">Fot_06307</name>
</gene>
<evidence type="ECO:0000313" key="2">
    <source>
        <dbReference type="Proteomes" id="UP001604277"/>
    </source>
</evidence>
<name>A0ABD1WSN3_9LAMI</name>
<protein>
    <submittedName>
        <fullName evidence="1">Uncharacterized protein</fullName>
    </submittedName>
</protein>
<sequence length="103" mass="11393">MEPITKLLRELRSLVVEVKAPPWIELWAVSVVVVVILGRGVNKAAERGVCGESSKRIIAGEIKCKIRWVKIGTGKFGVYLVLLWSDKQECTTGCERLLTTVLG</sequence>
<reference evidence="2" key="1">
    <citation type="submission" date="2024-07" db="EMBL/GenBank/DDBJ databases">
        <title>Two chromosome-level genome assemblies of Korean endemic species Abeliophyllum distichum and Forsythia ovata (Oleaceae).</title>
        <authorList>
            <person name="Jang H."/>
        </authorList>
    </citation>
    <scope>NUCLEOTIDE SEQUENCE [LARGE SCALE GENOMIC DNA]</scope>
</reference>
<dbReference type="EMBL" id="JBFOLJ010000002">
    <property type="protein sequence ID" value="KAL2552688.1"/>
    <property type="molecule type" value="Genomic_DNA"/>
</dbReference>
<evidence type="ECO:0000313" key="1">
    <source>
        <dbReference type="EMBL" id="KAL2552688.1"/>
    </source>
</evidence>
<dbReference type="Proteomes" id="UP001604277">
    <property type="component" value="Unassembled WGS sequence"/>
</dbReference>
<accession>A0ABD1WSN3</accession>
<comment type="caution">
    <text evidence="1">The sequence shown here is derived from an EMBL/GenBank/DDBJ whole genome shotgun (WGS) entry which is preliminary data.</text>
</comment>
<proteinExistence type="predicted"/>
<organism evidence="1 2">
    <name type="scientific">Forsythia ovata</name>
    <dbReference type="NCBI Taxonomy" id="205694"/>
    <lineage>
        <taxon>Eukaryota</taxon>
        <taxon>Viridiplantae</taxon>
        <taxon>Streptophyta</taxon>
        <taxon>Embryophyta</taxon>
        <taxon>Tracheophyta</taxon>
        <taxon>Spermatophyta</taxon>
        <taxon>Magnoliopsida</taxon>
        <taxon>eudicotyledons</taxon>
        <taxon>Gunneridae</taxon>
        <taxon>Pentapetalae</taxon>
        <taxon>asterids</taxon>
        <taxon>lamiids</taxon>
        <taxon>Lamiales</taxon>
        <taxon>Oleaceae</taxon>
        <taxon>Forsythieae</taxon>
        <taxon>Forsythia</taxon>
    </lineage>
</organism>
<dbReference type="AlphaFoldDB" id="A0ABD1WSN3"/>
<keyword evidence="2" id="KW-1185">Reference proteome</keyword>